<dbReference type="RefSeq" id="XP_016474786.1">
    <property type="nucleotide sequence ID" value="XM_016619300.2"/>
</dbReference>
<reference evidence="3" key="2">
    <citation type="submission" date="2025-08" db="UniProtKB">
        <authorList>
            <consortium name="RefSeq"/>
        </authorList>
    </citation>
    <scope>IDENTIFICATION</scope>
    <source>
        <tissue evidence="3">Leaf</tissue>
    </source>
</reference>
<dbReference type="PaxDb" id="4097-A0A1S4ADS9"/>
<dbReference type="OMA" id="NGWVIAL"/>
<dbReference type="GeneID" id="107796515"/>
<evidence type="ECO:0000256" key="1">
    <source>
        <dbReference type="SAM" id="MobiDB-lite"/>
    </source>
</evidence>
<protein>
    <submittedName>
        <fullName evidence="3">DDT domain-containing protein DDR4</fullName>
    </submittedName>
</protein>
<dbReference type="Proteomes" id="UP000790787">
    <property type="component" value="Chromosome 1"/>
</dbReference>
<keyword evidence="2" id="KW-1185">Reference proteome</keyword>
<proteinExistence type="predicted"/>
<dbReference type="RefSeq" id="XP_016474786.1">
    <property type="nucleotide sequence ID" value="XM_016619300.1"/>
</dbReference>
<dbReference type="OrthoDB" id="303107at2759"/>
<evidence type="ECO:0000313" key="2">
    <source>
        <dbReference type="Proteomes" id="UP000790787"/>
    </source>
</evidence>
<feature type="compositionally biased region" description="Low complexity" evidence="1">
    <location>
        <begin position="337"/>
        <end position="351"/>
    </location>
</feature>
<reference evidence="2" key="1">
    <citation type="journal article" date="2014" name="Nat. Commun.">
        <title>The tobacco genome sequence and its comparison with those of tomato and potato.</title>
        <authorList>
            <person name="Sierro N."/>
            <person name="Battey J.N."/>
            <person name="Ouadi S."/>
            <person name="Bakaher N."/>
            <person name="Bovet L."/>
            <person name="Willig A."/>
            <person name="Goepfert S."/>
            <person name="Peitsch M.C."/>
            <person name="Ivanov N.V."/>
        </authorList>
    </citation>
    <scope>NUCLEOTIDE SEQUENCE [LARGE SCALE GENOMIC DNA]</scope>
</reference>
<gene>
    <name evidence="3" type="primary">LOC107796515</name>
</gene>
<accession>A0A1S4ADS9</accession>
<feature type="region of interest" description="Disordered" evidence="1">
    <location>
        <begin position="311"/>
        <end position="410"/>
    </location>
</feature>
<dbReference type="PANTHER" id="PTHR14296">
    <property type="entry name" value="REMODELING AND SPACING FACTOR 1"/>
    <property type="match status" value="1"/>
</dbReference>
<dbReference type="GO" id="GO:0006355">
    <property type="term" value="P:regulation of DNA-templated transcription"/>
    <property type="evidence" value="ECO:0007669"/>
    <property type="project" value="InterPro"/>
</dbReference>
<dbReference type="PANTHER" id="PTHR14296:SF12">
    <property type="entry name" value="DDT DOMAIN-CONTAINING PROTEIN DDR4 ISOFORM X1"/>
    <property type="match status" value="1"/>
</dbReference>
<dbReference type="GO" id="GO:0031213">
    <property type="term" value="C:RSF complex"/>
    <property type="evidence" value="ECO:0007669"/>
    <property type="project" value="InterPro"/>
</dbReference>
<feature type="compositionally biased region" description="Acidic residues" evidence="1">
    <location>
        <begin position="352"/>
        <end position="385"/>
    </location>
</feature>
<feature type="compositionally biased region" description="Basic and acidic residues" evidence="1">
    <location>
        <begin position="400"/>
        <end position="409"/>
    </location>
</feature>
<dbReference type="STRING" id="4097.A0A1S4ADS9"/>
<dbReference type="AlphaFoldDB" id="A0A1S4ADS9"/>
<organism evidence="2 3">
    <name type="scientific">Nicotiana tabacum</name>
    <name type="common">Common tobacco</name>
    <dbReference type="NCBI Taxonomy" id="4097"/>
    <lineage>
        <taxon>Eukaryota</taxon>
        <taxon>Viridiplantae</taxon>
        <taxon>Streptophyta</taxon>
        <taxon>Embryophyta</taxon>
        <taxon>Tracheophyta</taxon>
        <taxon>Spermatophyta</taxon>
        <taxon>Magnoliopsida</taxon>
        <taxon>eudicotyledons</taxon>
        <taxon>Gunneridae</taxon>
        <taxon>Pentapetalae</taxon>
        <taxon>asterids</taxon>
        <taxon>lamiids</taxon>
        <taxon>Solanales</taxon>
        <taxon>Solanaceae</taxon>
        <taxon>Nicotianoideae</taxon>
        <taxon>Nicotianeae</taxon>
        <taxon>Nicotiana</taxon>
    </lineage>
</organism>
<name>A0A1S4ADS9_TOBAC</name>
<evidence type="ECO:0000313" key="3">
    <source>
        <dbReference type="RefSeq" id="XP_016474786.1"/>
    </source>
</evidence>
<dbReference type="InterPro" id="IPR028938">
    <property type="entry name" value="Rsf1-like"/>
</dbReference>
<dbReference type="KEGG" id="nta:107796515"/>
<sequence length="462" mass="52241">MEIVVFAPELTSEMELVRCRLRQRWELASVLNFLNVFEPVLKIKLKISAEEIETALIEPNDTLAQLHIMLLKGIPPVSKLLKVSNGWVIALSKKLEMWWPWVAEGTFPLTAKKGEEMSTYKALDPAVRLLILKALCEIRADQDDAISYINHETKSKTDASAFRKEKLGGNGDEVSFWYDGNETIGHRLYKEVCQIESISKVKDRKSISAITSQWETLATTFEEFQNFVEEFSSSQVKWEADVGKAVEAHAIPALQKIQRKKDMALKRQQREQRLVEGLRNLAVPRSCRMRRPVNYRCDDFDRAINEAIQVTNKRKGIEEPTNETQLNEHVPRNGTNSLDSSPASNSISSDATDSETESDEPQGSNDDVDDTSDEVDEADLDEDDTDSMKEINIAGNRKQSMKENSRLDYRPSSCRYSKRLAGVDGFAVPETTHMGAKNRLRQRPTVNTAAESVVVPDSEDEN</sequence>